<name>A0A1H8RUN8_9EURY</name>
<evidence type="ECO:0000313" key="1">
    <source>
        <dbReference type="EMBL" id="SEO69868.1"/>
    </source>
</evidence>
<keyword evidence="2" id="KW-1185">Reference proteome</keyword>
<sequence length="49" mass="5169">MSLADRFTTKTCGVLGCGADAEVVIDHPEHGERTVCGSCAADFEVVRDV</sequence>
<dbReference type="Proteomes" id="UP000198775">
    <property type="component" value="Unassembled WGS sequence"/>
</dbReference>
<organism evidence="1 2">
    <name type="scientific">Halorientalis persicus</name>
    <dbReference type="NCBI Taxonomy" id="1367881"/>
    <lineage>
        <taxon>Archaea</taxon>
        <taxon>Methanobacteriati</taxon>
        <taxon>Methanobacteriota</taxon>
        <taxon>Stenosarchaea group</taxon>
        <taxon>Halobacteria</taxon>
        <taxon>Halobacteriales</taxon>
        <taxon>Haloarculaceae</taxon>
        <taxon>Halorientalis</taxon>
    </lineage>
</organism>
<dbReference type="AlphaFoldDB" id="A0A1H8RUN8"/>
<gene>
    <name evidence="1" type="ORF">SAMN05216388_101733</name>
</gene>
<protein>
    <submittedName>
        <fullName evidence="1">Uncharacterized protein</fullName>
    </submittedName>
</protein>
<reference evidence="2" key="1">
    <citation type="submission" date="2016-10" db="EMBL/GenBank/DDBJ databases">
        <authorList>
            <person name="Varghese N."/>
            <person name="Submissions S."/>
        </authorList>
    </citation>
    <scope>NUCLEOTIDE SEQUENCE [LARGE SCALE GENOMIC DNA]</scope>
    <source>
        <strain evidence="2">IBRC-M 10043</strain>
    </source>
</reference>
<dbReference type="RefSeq" id="WP_170845443.1">
    <property type="nucleotide sequence ID" value="NZ_FOCX01000017.1"/>
</dbReference>
<proteinExistence type="predicted"/>
<accession>A0A1H8RUN8</accession>
<dbReference type="OrthoDB" id="229973at2157"/>
<evidence type="ECO:0000313" key="2">
    <source>
        <dbReference type="Proteomes" id="UP000198775"/>
    </source>
</evidence>
<dbReference type="EMBL" id="FOCX01000017">
    <property type="protein sequence ID" value="SEO69868.1"/>
    <property type="molecule type" value="Genomic_DNA"/>
</dbReference>